<feature type="transmembrane region" description="Helical" evidence="1">
    <location>
        <begin position="30"/>
        <end position="53"/>
    </location>
</feature>
<evidence type="ECO:0000256" key="1">
    <source>
        <dbReference type="SAM" id="Phobius"/>
    </source>
</evidence>
<sequence>MKINKGLYIASLFILAIQFYYLIYNNFTSTQYFTISSFTILYGGLLALSLIFVKEKEGEQ</sequence>
<comment type="caution">
    <text evidence="2">The sequence shown here is derived from an EMBL/GenBank/DDBJ whole genome shotgun (WGS) entry which is preliminary data.</text>
</comment>
<gene>
    <name evidence="2" type="ORF">S01H1_66926</name>
</gene>
<protein>
    <submittedName>
        <fullName evidence="2">Uncharacterized protein</fullName>
    </submittedName>
</protein>
<dbReference type="AlphaFoldDB" id="X0XCY0"/>
<keyword evidence="1" id="KW-0472">Membrane</keyword>
<proteinExistence type="predicted"/>
<organism evidence="2">
    <name type="scientific">marine sediment metagenome</name>
    <dbReference type="NCBI Taxonomy" id="412755"/>
    <lineage>
        <taxon>unclassified sequences</taxon>
        <taxon>metagenomes</taxon>
        <taxon>ecological metagenomes</taxon>
    </lineage>
</organism>
<reference evidence="2" key="1">
    <citation type="journal article" date="2014" name="Front. Microbiol.">
        <title>High frequency of phylogenetically diverse reductive dehalogenase-homologous genes in deep subseafloor sedimentary metagenomes.</title>
        <authorList>
            <person name="Kawai M."/>
            <person name="Futagami T."/>
            <person name="Toyoda A."/>
            <person name="Takaki Y."/>
            <person name="Nishi S."/>
            <person name="Hori S."/>
            <person name="Arai W."/>
            <person name="Tsubouchi T."/>
            <person name="Morono Y."/>
            <person name="Uchiyama I."/>
            <person name="Ito T."/>
            <person name="Fujiyama A."/>
            <person name="Inagaki F."/>
            <person name="Takami H."/>
        </authorList>
    </citation>
    <scope>NUCLEOTIDE SEQUENCE</scope>
    <source>
        <strain evidence="2">Expedition CK06-06</strain>
    </source>
</reference>
<keyword evidence="1" id="KW-0812">Transmembrane</keyword>
<keyword evidence="1" id="KW-1133">Transmembrane helix</keyword>
<dbReference type="EMBL" id="BARS01044279">
    <property type="protein sequence ID" value="GAG34488.1"/>
    <property type="molecule type" value="Genomic_DNA"/>
</dbReference>
<feature type="transmembrane region" description="Helical" evidence="1">
    <location>
        <begin position="7"/>
        <end position="24"/>
    </location>
</feature>
<evidence type="ECO:0000313" key="2">
    <source>
        <dbReference type="EMBL" id="GAG34488.1"/>
    </source>
</evidence>
<accession>X0XCY0</accession>
<name>X0XCY0_9ZZZZ</name>